<feature type="compositionally biased region" description="Basic and acidic residues" evidence="9">
    <location>
        <begin position="213"/>
        <end position="233"/>
    </location>
</feature>
<comment type="subcellular location">
    <subcellularLocation>
        <location evidence="1 8">Nucleus</location>
    </subcellularLocation>
</comment>
<keyword evidence="5 8" id="KW-0508">mRNA splicing</keyword>
<dbReference type="InterPro" id="IPR001878">
    <property type="entry name" value="Znf_CCHC"/>
</dbReference>
<evidence type="ECO:0000259" key="10">
    <source>
        <dbReference type="PROSITE" id="PS50158"/>
    </source>
</evidence>
<dbReference type="EMBL" id="JAQQPM010000001">
    <property type="protein sequence ID" value="KAK2067391.1"/>
    <property type="molecule type" value="Genomic_DNA"/>
</dbReference>
<accession>A0AAD9HXT5</accession>
<dbReference type="GO" id="GO:0005681">
    <property type="term" value="C:spliceosomal complex"/>
    <property type="evidence" value="ECO:0007669"/>
    <property type="project" value="UniProtKB-UniRule"/>
</dbReference>
<dbReference type="Pfam" id="PF11708">
    <property type="entry name" value="Slu7"/>
    <property type="match status" value="1"/>
</dbReference>
<dbReference type="GO" id="GO:0000398">
    <property type="term" value="P:mRNA splicing, via spliceosome"/>
    <property type="evidence" value="ECO:0007669"/>
    <property type="project" value="UniProtKB-UniRule"/>
</dbReference>
<proteinExistence type="inferred from homology"/>
<keyword evidence="6 8" id="KW-0539">Nucleus</keyword>
<feature type="domain" description="CCHC-type" evidence="10">
    <location>
        <begin position="99"/>
        <end position="112"/>
    </location>
</feature>
<sequence length="437" mass="48445">MPPPRRPDPRASAMASTKPTVSTSGGGGVSAARKEENEYIPSFISKTPFYLGDLESSEDSLQHQRAPRTALEQGSVLWTEIRKPKKTGPAATKYRKGACENCGAMGHSRKSCLERPRKVGARFTGRDIQADREVAPEFSVDGNDAAKGGAGGMGWDAKRDAYHGYDPQQYKEVVEEYEMKEEARRAAQAALAASNKENGEDLEGEEDEEEKGDYEKGFKYAEESEMGRDKSIKQSIRIREDTAKYLLNLDPESAKYNPKKRALVDPGAVSDKSAALFAEENFLRGSGEASEFEKAQRYAWEKQEMTGDTSLHLQANPTAGAFLQKIEAEERERKRQKRAEILASQYGEQPKMPEAIKELAGATKEEFVEYDEAGLIKGAPGRSTKSKYAEDVFPGNHTSIWGSWWSDFKWGYACCRSFVKNSYCTGEAGKQVQKGST</sequence>
<evidence type="ECO:0000313" key="12">
    <source>
        <dbReference type="Proteomes" id="UP001217918"/>
    </source>
</evidence>
<dbReference type="AlphaFoldDB" id="A0AAD9HXT5"/>
<dbReference type="PANTHER" id="PTHR12942:SF2">
    <property type="entry name" value="PRE-MRNA-SPLICING FACTOR SLU7"/>
    <property type="match status" value="1"/>
</dbReference>
<keyword evidence="7" id="KW-0479">Metal-binding</keyword>
<evidence type="ECO:0000256" key="3">
    <source>
        <dbReference type="ARBA" id="ARBA00022664"/>
    </source>
</evidence>
<evidence type="ECO:0000256" key="5">
    <source>
        <dbReference type="ARBA" id="ARBA00023187"/>
    </source>
</evidence>
<dbReference type="PANTHER" id="PTHR12942">
    <property type="entry name" value="STEP II SPLICING FACTOR SLU7"/>
    <property type="match status" value="1"/>
</dbReference>
<dbReference type="PROSITE" id="PS50158">
    <property type="entry name" value="ZF_CCHC"/>
    <property type="match status" value="1"/>
</dbReference>
<keyword evidence="3 8" id="KW-0507">mRNA processing</keyword>
<comment type="caution">
    <text evidence="11">The sequence shown here is derived from an EMBL/GenBank/DDBJ whole genome shotgun (WGS) entry which is preliminary data.</text>
</comment>
<organism evidence="11 12">
    <name type="scientific">Phyllachora maydis</name>
    <dbReference type="NCBI Taxonomy" id="1825666"/>
    <lineage>
        <taxon>Eukaryota</taxon>
        <taxon>Fungi</taxon>
        <taxon>Dikarya</taxon>
        <taxon>Ascomycota</taxon>
        <taxon>Pezizomycotina</taxon>
        <taxon>Sordariomycetes</taxon>
        <taxon>Sordariomycetidae</taxon>
        <taxon>Phyllachorales</taxon>
        <taxon>Phyllachoraceae</taxon>
        <taxon>Phyllachora</taxon>
    </lineage>
</organism>
<reference evidence="11" key="1">
    <citation type="journal article" date="2023" name="Mol. Plant Microbe Interact.">
        <title>Elucidating the Obligate Nature and Biological Capacity of an Invasive Fungal Corn Pathogen.</title>
        <authorList>
            <person name="MacCready J.S."/>
            <person name="Roggenkamp E.M."/>
            <person name="Gdanetz K."/>
            <person name="Chilvers M.I."/>
        </authorList>
    </citation>
    <scope>NUCLEOTIDE SEQUENCE</scope>
    <source>
        <strain evidence="11">PM02</strain>
    </source>
</reference>
<protein>
    <recommendedName>
        <fullName evidence="8">Pre-mRNA-splicing factor SLU7</fullName>
    </recommendedName>
</protein>
<feature type="region of interest" description="Disordered" evidence="9">
    <location>
        <begin position="134"/>
        <end position="161"/>
    </location>
</feature>
<evidence type="ECO:0000256" key="6">
    <source>
        <dbReference type="ARBA" id="ARBA00023242"/>
    </source>
</evidence>
<evidence type="ECO:0000313" key="11">
    <source>
        <dbReference type="EMBL" id="KAK2067391.1"/>
    </source>
</evidence>
<dbReference type="InterPro" id="IPR021715">
    <property type="entry name" value="Slu7_dom"/>
</dbReference>
<comment type="subunit">
    <text evidence="8">Associated with the spliceosome.</text>
</comment>
<keyword evidence="12" id="KW-1185">Reference proteome</keyword>
<gene>
    <name evidence="11" type="ORF">P8C59_001140</name>
</gene>
<dbReference type="Proteomes" id="UP001217918">
    <property type="component" value="Unassembled WGS sequence"/>
</dbReference>
<evidence type="ECO:0000256" key="1">
    <source>
        <dbReference type="ARBA" id="ARBA00004123"/>
    </source>
</evidence>
<dbReference type="InterPro" id="IPR039974">
    <property type="entry name" value="Splicing_factor_SLU7"/>
</dbReference>
<dbReference type="GO" id="GO:0030628">
    <property type="term" value="F:pre-mRNA 3'-splice site binding"/>
    <property type="evidence" value="ECO:0007669"/>
    <property type="project" value="UniProtKB-UniRule"/>
</dbReference>
<feature type="region of interest" description="Disordered" evidence="9">
    <location>
        <begin position="1"/>
        <end position="34"/>
    </location>
</feature>
<feature type="compositionally biased region" description="Acidic residues" evidence="9">
    <location>
        <begin position="200"/>
        <end position="212"/>
    </location>
</feature>
<evidence type="ECO:0000256" key="4">
    <source>
        <dbReference type="ARBA" id="ARBA00022728"/>
    </source>
</evidence>
<feature type="region of interest" description="Disordered" evidence="9">
    <location>
        <begin position="181"/>
        <end position="233"/>
    </location>
</feature>
<keyword evidence="7" id="KW-0862">Zinc</keyword>
<comment type="function">
    <text evidence="8">Involved in pre-mRNA splicing.</text>
</comment>
<name>A0AAD9HXT5_9PEZI</name>
<dbReference type="GO" id="GO:0008270">
    <property type="term" value="F:zinc ion binding"/>
    <property type="evidence" value="ECO:0007669"/>
    <property type="project" value="UniProtKB-KW"/>
</dbReference>
<evidence type="ECO:0000256" key="8">
    <source>
        <dbReference type="RuleBase" id="RU367071"/>
    </source>
</evidence>
<comment type="similarity">
    <text evidence="2 8">Belongs to the SLU7 family.</text>
</comment>
<evidence type="ECO:0000256" key="2">
    <source>
        <dbReference type="ARBA" id="ARBA00007203"/>
    </source>
</evidence>
<keyword evidence="7" id="KW-0863">Zinc-finger</keyword>
<keyword evidence="4 8" id="KW-0747">Spliceosome</keyword>
<evidence type="ECO:0000256" key="7">
    <source>
        <dbReference type="PROSITE-ProRule" id="PRU00047"/>
    </source>
</evidence>
<evidence type="ECO:0000256" key="9">
    <source>
        <dbReference type="SAM" id="MobiDB-lite"/>
    </source>
</evidence>